<feature type="domain" description="RING-type" evidence="5">
    <location>
        <begin position="17"/>
        <end position="57"/>
    </location>
</feature>
<dbReference type="SUPFAM" id="SSF57850">
    <property type="entry name" value="RING/U-box"/>
    <property type="match status" value="1"/>
</dbReference>
<dbReference type="Proteomes" id="UP000663828">
    <property type="component" value="Unassembled WGS sequence"/>
</dbReference>
<dbReference type="PANTHER" id="PTHR24103">
    <property type="entry name" value="E3 UBIQUITIN-PROTEIN LIGASE TRIM"/>
    <property type="match status" value="1"/>
</dbReference>
<dbReference type="InterPro" id="IPR050143">
    <property type="entry name" value="TRIM/RBCC"/>
</dbReference>
<sequence>MTTAICSYENIRQITSCTVCNRTFKDPRILPCGHTFCVDCIRNTMLDTTIMSCPNCSFAFPICLAKHTIVNVDLLSQNVALMQLLHIRKIDIVQNKQCAICNVQPSITSCAHCSRQACVSCLEIHRQEVIGEITRETMEIERMSEELKLTLNQSANDFRDQCDETFQHVNKRFDEMQKNLKLLNERLCQKIQEFHDQRQADLTRCVARLHTEIQSIDKFVLDSKHLLIDVNVQYSLYQQLQIIPDVTLGLTIDAPRSIRCVRDLLFVTSSLSKSIFVFTIDGEYRGELRHELFAKPIGILFIDDSLYVTDCDKHALFHFNGVLQ</sequence>
<name>A0A813YN58_ADIRI</name>
<organism evidence="6 7">
    <name type="scientific">Adineta ricciae</name>
    <name type="common">Rotifer</name>
    <dbReference type="NCBI Taxonomy" id="249248"/>
    <lineage>
        <taxon>Eukaryota</taxon>
        <taxon>Metazoa</taxon>
        <taxon>Spiralia</taxon>
        <taxon>Gnathifera</taxon>
        <taxon>Rotifera</taxon>
        <taxon>Eurotatoria</taxon>
        <taxon>Bdelloidea</taxon>
        <taxon>Adinetida</taxon>
        <taxon>Adinetidae</taxon>
        <taxon>Adineta</taxon>
    </lineage>
</organism>
<reference evidence="6" key="1">
    <citation type="submission" date="2021-02" db="EMBL/GenBank/DDBJ databases">
        <authorList>
            <person name="Nowell W R."/>
        </authorList>
    </citation>
    <scope>NUCLEOTIDE SEQUENCE</scope>
</reference>
<keyword evidence="3" id="KW-0862">Zinc</keyword>
<dbReference type="InterPro" id="IPR013083">
    <property type="entry name" value="Znf_RING/FYVE/PHD"/>
</dbReference>
<dbReference type="InterPro" id="IPR027370">
    <property type="entry name" value="Znf-RING_euk"/>
</dbReference>
<keyword evidence="2 4" id="KW-0863">Zinc-finger</keyword>
<proteinExistence type="predicted"/>
<comment type="caution">
    <text evidence="6">The sequence shown here is derived from an EMBL/GenBank/DDBJ whole genome shotgun (WGS) entry which is preliminary data.</text>
</comment>
<dbReference type="AlphaFoldDB" id="A0A813YN58"/>
<evidence type="ECO:0000256" key="2">
    <source>
        <dbReference type="ARBA" id="ARBA00022771"/>
    </source>
</evidence>
<dbReference type="SMART" id="SM00184">
    <property type="entry name" value="RING"/>
    <property type="match status" value="1"/>
</dbReference>
<dbReference type="PROSITE" id="PS00518">
    <property type="entry name" value="ZF_RING_1"/>
    <property type="match status" value="1"/>
</dbReference>
<dbReference type="SUPFAM" id="SSF63825">
    <property type="entry name" value="YWTD domain"/>
    <property type="match status" value="1"/>
</dbReference>
<evidence type="ECO:0000256" key="4">
    <source>
        <dbReference type="PROSITE-ProRule" id="PRU00175"/>
    </source>
</evidence>
<evidence type="ECO:0000313" key="7">
    <source>
        <dbReference type="Proteomes" id="UP000663828"/>
    </source>
</evidence>
<protein>
    <recommendedName>
        <fullName evidence="5">RING-type domain-containing protein</fullName>
    </recommendedName>
</protein>
<accession>A0A813YN58</accession>
<dbReference type="Gene3D" id="3.30.40.10">
    <property type="entry name" value="Zinc/RING finger domain, C3HC4 (zinc finger)"/>
    <property type="match status" value="1"/>
</dbReference>
<dbReference type="InterPro" id="IPR017907">
    <property type="entry name" value="Znf_RING_CS"/>
</dbReference>
<dbReference type="GO" id="GO:0008270">
    <property type="term" value="F:zinc ion binding"/>
    <property type="evidence" value="ECO:0007669"/>
    <property type="project" value="UniProtKB-KW"/>
</dbReference>
<evidence type="ECO:0000256" key="1">
    <source>
        <dbReference type="ARBA" id="ARBA00022723"/>
    </source>
</evidence>
<evidence type="ECO:0000259" key="5">
    <source>
        <dbReference type="PROSITE" id="PS50089"/>
    </source>
</evidence>
<dbReference type="PROSITE" id="PS50089">
    <property type="entry name" value="ZF_RING_2"/>
    <property type="match status" value="1"/>
</dbReference>
<keyword evidence="1" id="KW-0479">Metal-binding</keyword>
<evidence type="ECO:0000313" key="6">
    <source>
        <dbReference type="EMBL" id="CAF0887135.1"/>
    </source>
</evidence>
<keyword evidence="7" id="KW-1185">Reference proteome</keyword>
<gene>
    <name evidence="6" type="ORF">XAT740_LOCUS7311</name>
</gene>
<dbReference type="InterPro" id="IPR001841">
    <property type="entry name" value="Znf_RING"/>
</dbReference>
<dbReference type="Pfam" id="PF13445">
    <property type="entry name" value="zf-RING_UBOX"/>
    <property type="match status" value="1"/>
</dbReference>
<evidence type="ECO:0000256" key="3">
    <source>
        <dbReference type="ARBA" id="ARBA00022833"/>
    </source>
</evidence>
<dbReference type="EMBL" id="CAJNOR010000347">
    <property type="protein sequence ID" value="CAF0887135.1"/>
    <property type="molecule type" value="Genomic_DNA"/>
</dbReference>